<keyword evidence="3" id="KW-1185">Reference proteome</keyword>
<evidence type="ECO:0000259" key="1">
    <source>
        <dbReference type="Pfam" id="PF06283"/>
    </source>
</evidence>
<dbReference type="OrthoDB" id="272395at2"/>
<dbReference type="PROSITE" id="PS51318">
    <property type="entry name" value="TAT"/>
    <property type="match status" value="1"/>
</dbReference>
<dbReference type="Proteomes" id="UP000215086">
    <property type="component" value="Chromosome"/>
</dbReference>
<evidence type="ECO:0000313" key="2">
    <source>
        <dbReference type="EMBL" id="ASV73224.1"/>
    </source>
</evidence>
<feature type="domain" description="ThuA-like" evidence="1">
    <location>
        <begin position="97"/>
        <end position="256"/>
    </location>
</feature>
<dbReference type="InterPro" id="IPR029010">
    <property type="entry name" value="ThuA-like"/>
</dbReference>
<evidence type="ECO:0000313" key="3">
    <source>
        <dbReference type="Proteomes" id="UP000215086"/>
    </source>
</evidence>
<dbReference type="InterPro" id="IPR006311">
    <property type="entry name" value="TAT_signal"/>
</dbReference>
<dbReference type="SUPFAM" id="SSF52317">
    <property type="entry name" value="Class I glutamine amidotransferase-like"/>
    <property type="match status" value="1"/>
</dbReference>
<organism evidence="2 3">
    <name type="scientific">Thermogutta terrifontis</name>
    <dbReference type="NCBI Taxonomy" id="1331910"/>
    <lineage>
        <taxon>Bacteria</taxon>
        <taxon>Pseudomonadati</taxon>
        <taxon>Planctomycetota</taxon>
        <taxon>Planctomycetia</taxon>
        <taxon>Pirellulales</taxon>
        <taxon>Thermoguttaceae</taxon>
        <taxon>Thermogutta</taxon>
    </lineage>
</organism>
<reference evidence="2 3" key="1">
    <citation type="journal article" name="Front. Microbiol.">
        <title>Sugar Metabolism of the First Thermophilic Planctomycete Thermogutta terrifontis: Comparative Genomic and Transcriptomic Approaches.</title>
        <authorList>
            <person name="Elcheninov A.G."/>
            <person name="Menzel P."/>
            <person name="Gudbergsdottir S.R."/>
            <person name="Slesarev A.I."/>
            <person name="Kadnikov V.V."/>
            <person name="Krogh A."/>
            <person name="Bonch-Osmolovskaya E.A."/>
            <person name="Peng X."/>
            <person name="Kublanov I.V."/>
        </authorList>
    </citation>
    <scope>NUCLEOTIDE SEQUENCE [LARGE SCALE GENOMIC DNA]</scope>
    <source>
        <strain evidence="2 3">R1</strain>
    </source>
</reference>
<protein>
    <recommendedName>
        <fullName evidence="1">ThuA-like domain-containing protein</fullName>
    </recommendedName>
</protein>
<sequence length="263" mass="29861">MSRLNRRRFIFHSAHTTVGLSATLASLRAGEVLAEFLEVETPPRKSAPPLRLCLISGSEEYRSDDSLNWLADYLELNYGVKSHKVFAKGLTELPGLEALDSSDCMVLFTRRLEITGEPLERIKRYIESGHPIVGIRTASHAFQNWLELDKLVFGGDYQNHYGKDLHPYIEVAETGKNHPIVQGFEPYTSSGSLYRNPNLAPDTTVFLKGTIPGHVEPVAWVRLYKGARVFYTSLGHPDDFRQKSFVRMLVRAIFWVCRREPPD</sequence>
<dbReference type="PANTHER" id="PTHR40469:SF2">
    <property type="entry name" value="GALACTOSE-BINDING DOMAIN-LIKE SUPERFAMILY PROTEIN"/>
    <property type="match status" value="1"/>
</dbReference>
<dbReference type="InterPro" id="IPR029062">
    <property type="entry name" value="Class_I_gatase-like"/>
</dbReference>
<dbReference type="Gene3D" id="3.40.50.880">
    <property type="match status" value="1"/>
</dbReference>
<dbReference type="PANTHER" id="PTHR40469">
    <property type="entry name" value="SECRETED GLYCOSYL HYDROLASE"/>
    <property type="match status" value="1"/>
</dbReference>
<accession>A0A286RB85</accession>
<dbReference type="EMBL" id="CP018477">
    <property type="protein sequence ID" value="ASV73224.1"/>
    <property type="molecule type" value="Genomic_DNA"/>
</dbReference>
<name>A0A286RB85_9BACT</name>
<dbReference type="RefSeq" id="WP_157731642.1">
    <property type="nucleotide sequence ID" value="NZ_CP018477.1"/>
</dbReference>
<dbReference type="AlphaFoldDB" id="A0A286RB85"/>
<dbReference type="KEGG" id="ttf:THTE_0622"/>
<proteinExistence type="predicted"/>
<gene>
    <name evidence="2" type="ORF">THTE_0622</name>
</gene>
<dbReference type="Pfam" id="PF06283">
    <property type="entry name" value="ThuA"/>
    <property type="match status" value="1"/>
</dbReference>